<dbReference type="CDD" id="cd07344">
    <property type="entry name" value="M48_yhfN_like"/>
    <property type="match status" value="1"/>
</dbReference>
<gene>
    <name evidence="2" type="ORF">NITFAB_0799</name>
</gene>
<organism evidence="2">
    <name type="scientific">Candidatus Nitrotoga fabula</name>
    <dbReference type="NCBI Taxonomy" id="2182327"/>
    <lineage>
        <taxon>Bacteria</taxon>
        <taxon>Pseudomonadati</taxon>
        <taxon>Pseudomonadota</taxon>
        <taxon>Betaproteobacteria</taxon>
        <taxon>Nitrosomonadales</taxon>
        <taxon>Gallionellaceae</taxon>
        <taxon>Candidatus Nitrotoga</taxon>
    </lineage>
</organism>
<dbReference type="GO" id="GO:0006508">
    <property type="term" value="P:proteolysis"/>
    <property type="evidence" value="ECO:0007669"/>
    <property type="project" value="UniProtKB-KW"/>
</dbReference>
<dbReference type="Pfam" id="PF01863">
    <property type="entry name" value="YgjP-like"/>
    <property type="match status" value="1"/>
</dbReference>
<dbReference type="InterPro" id="IPR002725">
    <property type="entry name" value="YgjP-like_metallopeptidase"/>
</dbReference>
<dbReference type="Gene3D" id="3.30.2010.10">
    <property type="entry name" value="Metalloproteases ('zincins'), catalytic domain"/>
    <property type="match status" value="1"/>
</dbReference>
<dbReference type="InterPro" id="IPR053136">
    <property type="entry name" value="UTP_pyrophosphatase-like"/>
</dbReference>
<keyword evidence="2" id="KW-0645">Protease</keyword>
<feature type="domain" description="YgjP-like metallopeptidase" evidence="1">
    <location>
        <begin position="30"/>
        <end position="237"/>
    </location>
</feature>
<keyword evidence="2" id="KW-0378">Hydrolase</keyword>
<dbReference type="PANTHER" id="PTHR30399">
    <property type="entry name" value="UNCHARACTERIZED PROTEIN YGJP"/>
    <property type="match status" value="1"/>
</dbReference>
<proteinExistence type="predicted"/>
<accession>A0A2X0QTV8</accession>
<evidence type="ECO:0000313" key="2">
    <source>
        <dbReference type="EMBL" id="SPS05210.1"/>
    </source>
</evidence>
<dbReference type="AlphaFoldDB" id="A0A2X0QTV8"/>
<dbReference type="PANTHER" id="PTHR30399:SF1">
    <property type="entry name" value="UTP PYROPHOSPHATASE"/>
    <property type="match status" value="1"/>
</dbReference>
<keyword evidence="2" id="KW-0482">Metalloprotease</keyword>
<sequence length="244" mass="29606">MKSSLNPKNQREFIFGSFVYCYDFIKQDRKTLSLTVTPDMRICLKCPHDTAEERIDQFLKKKWFWLQKQLHYFGKYQRKRYEKEYVSGESFYYLGRQHQLIVTKSDQDKVVLLRGVLQVHTTHPTSDSDYTKKLVTAWFNKKRNAVFAERFEIMKNRFDYKKMPTLSVRDMKKRWGSFVSKEKIVLHPKLIHTSKDCIDYVIVHELCHMRFKNHDKKFFTFLDEKFPKWEKTKEKLELFGVNVL</sequence>
<protein>
    <submittedName>
        <fullName evidence="2">Zinc metalloprotease</fullName>
    </submittedName>
</protein>
<name>A0A2X0QTV8_9PROT</name>
<reference evidence="2" key="1">
    <citation type="submission" date="2018-05" db="EMBL/GenBank/DDBJ databases">
        <authorList>
            <person name="Lanie J.A."/>
            <person name="Ng W.-L."/>
            <person name="Kazmierczak K.M."/>
            <person name="Andrzejewski T.M."/>
            <person name="Davidsen T.M."/>
            <person name="Wayne K.J."/>
            <person name="Tettelin H."/>
            <person name="Glass J.I."/>
            <person name="Rusch D."/>
            <person name="Podicherti R."/>
            <person name="Tsui H.-C.T."/>
            <person name="Winkler M.E."/>
        </authorList>
    </citation>
    <scope>NUCLEOTIDE SEQUENCE</scope>
    <source>
        <strain evidence="2">KNB</strain>
    </source>
</reference>
<dbReference type="GO" id="GO:0008237">
    <property type="term" value="F:metallopeptidase activity"/>
    <property type="evidence" value="ECO:0007669"/>
    <property type="project" value="UniProtKB-KW"/>
</dbReference>
<dbReference type="EMBL" id="LS423452">
    <property type="protein sequence ID" value="SPS05210.1"/>
    <property type="molecule type" value="Genomic_DNA"/>
</dbReference>
<evidence type="ECO:0000259" key="1">
    <source>
        <dbReference type="Pfam" id="PF01863"/>
    </source>
</evidence>